<accession>A0ACB8ATV3</accession>
<keyword evidence="2" id="KW-1185">Reference proteome</keyword>
<reference evidence="1" key="1">
    <citation type="journal article" date="2021" name="New Phytol.">
        <title>Evolutionary innovations through gain and loss of genes in the ectomycorrhizal Boletales.</title>
        <authorList>
            <person name="Wu G."/>
            <person name="Miyauchi S."/>
            <person name="Morin E."/>
            <person name="Kuo A."/>
            <person name="Drula E."/>
            <person name="Varga T."/>
            <person name="Kohler A."/>
            <person name="Feng B."/>
            <person name="Cao Y."/>
            <person name="Lipzen A."/>
            <person name="Daum C."/>
            <person name="Hundley H."/>
            <person name="Pangilinan J."/>
            <person name="Johnson J."/>
            <person name="Barry K."/>
            <person name="LaButti K."/>
            <person name="Ng V."/>
            <person name="Ahrendt S."/>
            <person name="Min B."/>
            <person name="Choi I.G."/>
            <person name="Park H."/>
            <person name="Plett J.M."/>
            <person name="Magnuson J."/>
            <person name="Spatafora J.W."/>
            <person name="Nagy L.G."/>
            <person name="Henrissat B."/>
            <person name="Grigoriev I.V."/>
            <person name="Yang Z.L."/>
            <person name="Xu J."/>
            <person name="Martin F.M."/>
        </authorList>
    </citation>
    <scope>NUCLEOTIDE SEQUENCE</scope>
    <source>
        <strain evidence="1">KUC20120723A-06</strain>
    </source>
</reference>
<evidence type="ECO:0000313" key="1">
    <source>
        <dbReference type="EMBL" id="KAH7916841.1"/>
    </source>
</evidence>
<organism evidence="1 2">
    <name type="scientific">Leucogyrophana mollusca</name>
    <dbReference type="NCBI Taxonomy" id="85980"/>
    <lineage>
        <taxon>Eukaryota</taxon>
        <taxon>Fungi</taxon>
        <taxon>Dikarya</taxon>
        <taxon>Basidiomycota</taxon>
        <taxon>Agaricomycotina</taxon>
        <taxon>Agaricomycetes</taxon>
        <taxon>Agaricomycetidae</taxon>
        <taxon>Boletales</taxon>
        <taxon>Boletales incertae sedis</taxon>
        <taxon>Leucogyrophana</taxon>
    </lineage>
</organism>
<dbReference type="Proteomes" id="UP000790709">
    <property type="component" value="Unassembled WGS sequence"/>
</dbReference>
<protein>
    <submittedName>
        <fullName evidence="1">Uncharacterized protein</fullName>
    </submittedName>
</protein>
<name>A0ACB8ATV3_9AGAM</name>
<dbReference type="EMBL" id="MU267557">
    <property type="protein sequence ID" value="KAH7916841.1"/>
    <property type="molecule type" value="Genomic_DNA"/>
</dbReference>
<comment type="caution">
    <text evidence="1">The sequence shown here is derived from an EMBL/GenBank/DDBJ whole genome shotgun (WGS) entry which is preliminary data.</text>
</comment>
<sequence>MIVPSEIDEDQNLDSFFLGTSGVNDSIHAPQARAKVVEACASTSQPHQTNIPTSTLATPRPHTPAYKPTTAEIIKAQLATANANRALTHPSAMTIGAPTTHATAAPEKGFPIIHLSSPAQLLHFLSPSILCYWAEEVEDPKCLLRIFDYNGSDASTRASKLAELLCTTIISIAPFTFRHKLNPNVAAPSAELGREK</sequence>
<evidence type="ECO:0000313" key="2">
    <source>
        <dbReference type="Proteomes" id="UP000790709"/>
    </source>
</evidence>
<gene>
    <name evidence="1" type="ORF">BV22DRAFT_1135990</name>
</gene>
<proteinExistence type="predicted"/>